<dbReference type="PANTHER" id="PTHR12761:SF1">
    <property type="entry name" value="BLOC-3 COMPLEX MEMBER HPS1"/>
    <property type="match status" value="1"/>
</dbReference>
<evidence type="ECO:0000259" key="2">
    <source>
        <dbReference type="Pfam" id="PF19036"/>
    </source>
</evidence>
<evidence type="ECO:0000259" key="4">
    <source>
        <dbReference type="Pfam" id="PF19038"/>
    </source>
</evidence>
<reference evidence="5" key="2">
    <citation type="submission" date="2025-08" db="UniProtKB">
        <authorList>
            <consortium name="Ensembl"/>
        </authorList>
    </citation>
    <scope>IDENTIFICATION</scope>
</reference>
<evidence type="ECO:0000256" key="1">
    <source>
        <dbReference type="SAM" id="MobiDB-lite"/>
    </source>
</evidence>
<accession>A0A2I3M8R2</accession>
<sequence>MKCVLVATEGAEVLFYWTDDEFEESLRLKFGQSENEEEELPALEDQLSTLLAPVIISSMTMLEKLSDTYTCFSTENGNSLYVLHLFGECLFIAINGDHTESEGDLRRKLYVLKYLFEVHFGLVTVDGQLIRKELRPPDLGQRVQLWEHFQSLLWTYSRLREQEQCFAVEALERLIHPQLCELCIEALERHVIQAVNTSPERGGEEALHAFLLVHSKLLAFYSSHSASSLRPADLLVLILLVQDLYPSESTVEDDTQPSPRRARSSLNIPVQQAWSPHSTGPTRGSSAETETDSFSLPEEYFTPAPSPGDQSSGSTIWLEGGTPPMEALQIAEDTLQTLVPHCPAPSSPRRIFLDANVKESYCPLVPHTMYCLPLWPGINLVLLTRSPSAPLALVLSQLMDGFAMLEKKLKEGPEAGASLRSQPLVGDLRQRMDKFVKNRGAQEIQSTWLEFKAKAFSKSEPGSSSELLQACGKLKRQLCAIYRLNFLTTAPNRGGPHLPQHLQDQVQRLMREKLTDWKDFLLVKSRRNITMVSYLEDFPGLVHFIYVDRTTGQMVAPSLNCSEKTSSELGKGPLAAFVKTKVWSLIQLARRYLQKGYTTLLFQEGDFYCSYFLWFENDMGYKLQMIEVPVLSDDSVPIGMLGGDYYRTQRTSGCSVPAETGGEHRGLREAPCDRGCSCH</sequence>
<dbReference type="GO" id="GO:0031085">
    <property type="term" value="C:BLOC-3 complex"/>
    <property type="evidence" value="ECO:0007669"/>
    <property type="project" value="TreeGrafter"/>
</dbReference>
<gene>
    <name evidence="5" type="primary">HPS1</name>
</gene>
<dbReference type="Ensembl" id="ENSPANT00000059502.2">
    <property type="protein sequence ID" value="ENSPANP00000032137.2"/>
    <property type="gene ID" value="ENSPANG00000021281.3"/>
</dbReference>
<dbReference type="InterPro" id="IPR043970">
    <property type="entry name" value="FUZ/MON1/HPS1_longin_3"/>
</dbReference>
<reference evidence="5 6" key="1">
    <citation type="submission" date="2012-03" db="EMBL/GenBank/DDBJ databases">
        <title>Whole Genome Assembly of Papio anubis.</title>
        <authorList>
            <person name="Liu Y.L."/>
            <person name="Abraham K.A."/>
            <person name="Akbar H.A."/>
            <person name="Ali S.A."/>
            <person name="Anosike U.A."/>
            <person name="Aqrawi P.A."/>
            <person name="Arias F.A."/>
            <person name="Attaway T.A."/>
            <person name="Awwad R.A."/>
            <person name="Babu C.B."/>
            <person name="Bandaranaike D.B."/>
            <person name="Battles P.B."/>
            <person name="Bell A.B."/>
            <person name="Beltran B.B."/>
            <person name="Berhane-Mersha D.B."/>
            <person name="Bess C.B."/>
            <person name="Bickham C.B."/>
            <person name="Bolden T.B."/>
            <person name="Carter K.C."/>
            <person name="Chau D.C."/>
            <person name="Chavez A.C."/>
            <person name="Clerc-Blankenburg K.C."/>
            <person name="Coyle M.C."/>
            <person name="Dao M.D."/>
            <person name="Davila M.L.D."/>
            <person name="Davy-Carroll L.D."/>
            <person name="Denson S.D."/>
            <person name="Dinh H.D."/>
            <person name="Fernandez S.F."/>
            <person name="Fernando P.F."/>
            <person name="Forbes L.F."/>
            <person name="Francis C.F."/>
            <person name="Francisco L.F."/>
            <person name="Fu Q.F."/>
            <person name="Garcia-Iii R.G."/>
            <person name="Garrett T.G."/>
            <person name="Gross S.G."/>
            <person name="Gubbala S.G."/>
            <person name="Hirani K.H."/>
            <person name="Hogues M.H."/>
            <person name="Hollins B.H."/>
            <person name="Jackson L.J."/>
            <person name="Javaid M.J."/>
            <person name="Jhangiani S.J."/>
            <person name="Johnson A.J."/>
            <person name="Johnson B.J."/>
            <person name="Jones J.J."/>
            <person name="Joshi V.J."/>
            <person name="Kalu J.K."/>
            <person name="Khan N.K."/>
            <person name="Korchina V.K."/>
            <person name="Kovar C.K."/>
            <person name="Lago L.L."/>
            <person name="Lara F.L."/>
            <person name="Le T.-K.L."/>
            <person name="Lee S.L."/>
            <person name="Legall-Iii F.L."/>
            <person name="Lemon S.L."/>
            <person name="Liu J.L."/>
            <person name="Liu Y.-S.L."/>
            <person name="Liyanage D.L."/>
            <person name="Lopez J.L."/>
            <person name="Lorensuhewa L.L."/>
            <person name="Mata R.M."/>
            <person name="Mathew T.M."/>
            <person name="Mercado C.M."/>
            <person name="Mercado I.M."/>
            <person name="Morales K.M."/>
            <person name="Morgan M.M."/>
            <person name="Munidasa M.M."/>
            <person name="Ngo D.N."/>
            <person name="Nguyen L.N."/>
            <person name="Nguyen T.N."/>
            <person name="Nguyen N.N."/>
            <person name="Obregon M.O."/>
            <person name="Okwuonu G.O."/>
            <person name="Ongeri F.O."/>
            <person name="Onwere C.O."/>
            <person name="Osifeso I.O."/>
            <person name="Parra A.P."/>
            <person name="Patil S.P."/>
            <person name="Perez A.P."/>
            <person name="Perez Y.P."/>
            <person name="Pham C.P."/>
            <person name="Pu L.-L.P."/>
            <person name="Puazo M.P."/>
            <person name="Quiroz J.Q."/>
            <person name="Rouhana J.R."/>
            <person name="Ruiz M.R."/>
            <person name="Ruiz S.-J.R."/>
            <person name="Saada N.S."/>
            <person name="Santibanez J.S."/>
            <person name="Scheel M.S."/>
            <person name="Schneider B.S."/>
            <person name="Simmons D.S."/>
            <person name="Sisson I.S."/>
            <person name="Tang L.-Y.T."/>
            <person name="Thornton R.T."/>
            <person name="Tisius J.T."/>
            <person name="Toledanes G.T."/>
            <person name="Trejos Z.T."/>
            <person name="Usmani K.U."/>
            <person name="Varghese R.V."/>
            <person name="Vattathil S.V."/>
            <person name="Vee V.V."/>
            <person name="Walker D.W."/>
            <person name="Weissenberger G.W."/>
            <person name="White C.W."/>
            <person name="Williams A.W."/>
            <person name="Woodworth J.W."/>
            <person name="Wright R.W."/>
            <person name="Zhu Y.Z."/>
            <person name="Han Y.H."/>
            <person name="Newsham I.N."/>
            <person name="Nazareth L.N."/>
            <person name="Worley K.W."/>
            <person name="Muzny D.M."/>
            <person name="Rogers J.R."/>
            <person name="Gibbs R.G."/>
        </authorList>
    </citation>
    <scope>NUCLEOTIDE SEQUENCE [LARGE SCALE GENOMIC DNA]</scope>
</reference>
<dbReference type="Pfam" id="PF19038">
    <property type="entry name" value="Fuz_longin_3"/>
    <property type="match status" value="1"/>
</dbReference>
<dbReference type="InterPro" id="IPR026053">
    <property type="entry name" value="HPS1"/>
</dbReference>
<dbReference type="Bgee" id="ENSPANG00000021281">
    <property type="expression patterns" value="Expressed in iris and 66 other cell types or tissues"/>
</dbReference>
<dbReference type="InterPro" id="IPR043971">
    <property type="entry name" value="FUZ/MON1/HPS1_longin_2"/>
</dbReference>
<protein>
    <submittedName>
        <fullName evidence="5">HPS1 biosis of lysosomal organelles complex 3 subunit 1</fullName>
    </submittedName>
</protein>
<evidence type="ECO:0000313" key="6">
    <source>
        <dbReference type="Proteomes" id="UP000028761"/>
    </source>
</evidence>
<feature type="region of interest" description="Disordered" evidence="1">
    <location>
        <begin position="248"/>
        <end position="314"/>
    </location>
</feature>
<reference evidence="5" key="3">
    <citation type="submission" date="2025-09" db="UniProtKB">
        <authorList>
            <consortium name="Ensembl"/>
        </authorList>
    </citation>
    <scope>IDENTIFICATION</scope>
</reference>
<dbReference type="PANTHER" id="PTHR12761">
    <property type="entry name" value="HERMANSKY-PUDLAK SYNDROME PROTEIN 1"/>
    <property type="match status" value="1"/>
</dbReference>
<keyword evidence="6" id="KW-1185">Reference proteome</keyword>
<dbReference type="GeneTree" id="ENSGT00390000015298"/>
<feature type="compositionally biased region" description="Polar residues" evidence="1">
    <location>
        <begin position="264"/>
        <end position="294"/>
    </location>
</feature>
<name>A0A2I3M8R2_PAPAN</name>
<dbReference type="InterPro" id="IPR043972">
    <property type="entry name" value="FUZ/MON1/HPS1_longin_1"/>
</dbReference>
<dbReference type="GO" id="GO:0005085">
    <property type="term" value="F:guanyl-nucleotide exchange factor activity"/>
    <property type="evidence" value="ECO:0007669"/>
    <property type="project" value="TreeGrafter"/>
</dbReference>
<evidence type="ECO:0000259" key="3">
    <source>
        <dbReference type="Pfam" id="PF19037"/>
    </source>
</evidence>
<evidence type="ECO:0000313" key="5">
    <source>
        <dbReference type="Ensembl" id="ENSPANP00000032137.2"/>
    </source>
</evidence>
<dbReference type="GO" id="GO:0016192">
    <property type="term" value="P:vesicle-mediated transport"/>
    <property type="evidence" value="ECO:0007669"/>
    <property type="project" value="InterPro"/>
</dbReference>
<feature type="domain" description="FUZ/MON1/HPS1 third Longin" evidence="4">
    <location>
        <begin position="540"/>
        <end position="629"/>
    </location>
</feature>
<organism evidence="5 6">
    <name type="scientific">Papio anubis</name>
    <name type="common">Olive baboon</name>
    <dbReference type="NCBI Taxonomy" id="9555"/>
    <lineage>
        <taxon>Eukaryota</taxon>
        <taxon>Metazoa</taxon>
        <taxon>Chordata</taxon>
        <taxon>Craniata</taxon>
        <taxon>Vertebrata</taxon>
        <taxon>Euteleostomi</taxon>
        <taxon>Mammalia</taxon>
        <taxon>Eutheria</taxon>
        <taxon>Euarchontoglires</taxon>
        <taxon>Primates</taxon>
        <taxon>Haplorrhini</taxon>
        <taxon>Catarrhini</taxon>
        <taxon>Cercopithecidae</taxon>
        <taxon>Cercopithecinae</taxon>
        <taxon>Papio</taxon>
    </lineage>
</organism>
<dbReference type="GO" id="GO:1903232">
    <property type="term" value="P:melanosome assembly"/>
    <property type="evidence" value="ECO:0007669"/>
    <property type="project" value="TreeGrafter"/>
</dbReference>
<proteinExistence type="predicted"/>
<dbReference type="Proteomes" id="UP000028761">
    <property type="component" value="Chromosome 11"/>
</dbReference>
<dbReference type="Pfam" id="PF19036">
    <property type="entry name" value="Fuz_longin_1"/>
    <property type="match status" value="1"/>
</dbReference>
<dbReference type="Pfam" id="PF19037">
    <property type="entry name" value="Fuz_longin_2"/>
    <property type="match status" value="1"/>
</dbReference>
<dbReference type="AlphaFoldDB" id="A0A2I3M8R2"/>
<dbReference type="ExpressionAtlas" id="A0A2I3M8R2">
    <property type="expression patterns" value="baseline"/>
</dbReference>
<feature type="domain" description="FUZ/MON1/HPS1 first Longin" evidence="2">
    <location>
        <begin position="2"/>
        <end position="159"/>
    </location>
</feature>
<feature type="domain" description="FUZ/MON1/HPS1 second Longin" evidence="3">
    <location>
        <begin position="205"/>
        <end position="403"/>
    </location>
</feature>